<accession>A0A841JSC3</accession>
<evidence type="ECO:0000313" key="3">
    <source>
        <dbReference type="Proteomes" id="UP000538666"/>
    </source>
</evidence>
<dbReference type="OrthoDB" id="9808281at2"/>
<dbReference type="RefSeq" id="WP_050057866.1">
    <property type="nucleotide sequence ID" value="NZ_JACHEK010000001.1"/>
</dbReference>
<protein>
    <submittedName>
        <fullName evidence="2">Uncharacterized protein</fullName>
    </submittedName>
</protein>
<evidence type="ECO:0000256" key="1">
    <source>
        <dbReference type="SAM" id="MobiDB-lite"/>
    </source>
</evidence>
<sequence length="677" mass="73595">MGVPLEQTTAPNPAQPITPGTLLQQSQQQQTAGSNPTLYRDLDLLRRDGFAAAGSATVSLRVLNHEGFTPSHLERSDFALTVNGKPRDFRLHAPGTQAVVIPPMVLLVFPPNDPVVHNIGVRQAVQYFSQQPAEQLPWRVGIFDSNGKMIPFTNGRSQLLAYLDEVAHTTESFEYATDPAMPRELRAEGSWLGKAQLAISNMQRYEGPKVILAMNPIAGSLYGLNDQMLAHDGPEDLLGVAQRIGGHIYIGNVGGPDVFVPGGEAAADQPAQLNGASSAGPQLGTTPSSHMRADPAMTAALSNFAFRTSQIMQTAAATFGGFANSLNDLARQIHRDLDGSYALDFDMTPEDQDHGSPEVVVHLTRPDLRVTILDVIPVGVSTDIEREMDQKQISALLKKAAATLIPSPEYRVTQRVDFFPLHGGLRPVLPMSAAIQWIGHGRGPVSLSVAERVEEQSLSSIVLEREIRVHWDGRSLSWERDGQLHPGHYLWSIAVHDGRGIIYSYSQRKIDIEFPRPGVAISSLVVGKACRTDDIYTNGLQHRPPLTAQEQPHLLIDPMRAGNCRVEPDALGSFSPADTVHAFVRIYPPEKLDKSKPERWTAKFVLRSQAGVVEAVRQAPFTIDSGSGYLASVQLPLNISDVIPGSHTLDVELRGPGIHKDLKESRAISIAVAPATP</sequence>
<feature type="region of interest" description="Disordered" evidence="1">
    <location>
        <begin position="1"/>
        <end position="34"/>
    </location>
</feature>
<feature type="region of interest" description="Disordered" evidence="1">
    <location>
        <begin position="269"/>
        <end position="292"/>
    </location>
</feature>
<organism evidence="2 3">
    <name type="scientific">Silvibacterium bohemicum</name>
    <dbReference type="NCBI Taxonomy" id="1577686"/>
    <lineage>
        <taxon>Bacteria</taxon>
        <taxon>Pseudomonadati</taxon>
        <taxon>Acidobacteriota</taxon>
        <taxon>Terriglobia</taxon>
        <taxon>Terriglobales</taxon>
        <taxon>Acidobacteriaceae</taxon>
        <taxon>Silvibacterium</taxon>
    </lineage>
</organism>
<feature type="compositionally biased region" description="Polar residues" evidence="1">
    <location>
        <begin position="271"/>
        <end position="289"/>
    </location>
</feature>
<evidence type="ECO:0000313" key="2">
    <source>
        <dbReference type="EMBL" id="MBB6142669.1"/>
    </source>
</evidence>
<reference evidence="2 3" key="1">
    <citation type="submission" date="2020-08" db="EMBL/GenBank/DDBJ databases">
        <title>Genomic Encyclopedia of Type Strains, Phase IV (KMG-IV): sequencing the most valuable type-strain genomes for metagenomic binning, comparative biology and taxonomic classification.</title>
        <authorList>
            <person name="Goeker M."/>
        </authorList>
    </citation>
    <scope>NUCLEOTIDE SEQUENCE [LARGE SCALE GENOMIC DNA]</scope>
    <source>
        <strain evidence="2 3">DSM 103733</strain>
    </source>
</reference>
<proteinExistence type="predicted"/>
<feature type="compositionally biased region" description="Polar residues" evidence="1">
    <location>
        <begin position="1"/>
        <end position="12"/>
    </location>
</feature>
<gene>
    <name evidence="2" type="ORF">HNQ77_000607</name>
</gene>
<name>A0A841JSC3_9BACT</name>
<keyword evidence="3" id="KW-1185">Reference proteome</keyword>
<comment type="caution">
    <text evidence="2">The sequence shown here is derived from an EMBL/GenBank/DDBJ whole genome shotgun (WGS) entry which is preliminary data.</text>
</comment>
<dbReference type="EMBL" id="JACHEK010000001">
    <property type="protein sequence ID" value="MBB6142669.1"/>
    <property type="molecule type" value="Genomic_DNA"/>
</dbReference>
<dbReference type="Proteomes" id="UP000538666">
    <property type="component" value="Unassembled WGS sequence"/>
</dbReference>
<dbReference type="AlphaFoldDB" id="A0A841JSC3"/>